<gene>
    <name evidence="5" type="ORF">O0R46_09010</name>
</gene>
<dbReference type="InterPro" id="IPR003439">
    <property type="entry name" value="ABC_transporter-like_ATP-bd"/>
</dbReference>
<proteinExistence type="predicted"/>
<dbReference type="PANTHER" id="PTHR42781:SF4">
    <property type="entry name" value="SPERMIDINE_PUTRESCINE IMPORT ATP-BINDING PROTEIN POTA"/>
    <property type="match status" value="1"/>
</dbReference>
<feature type="domain" description="ABC transporter" evidence="4">
    <location>
        <begin position="5"/>
        <end position="238"/>
    </location>
</feature>
<evidence type="ECO:0000256" key="2">
    <source>
        <dbReference type="ARBA" id="ARBA00022741"/>
    </source>
</evidence>
<reference evidence="5" key="1">
    <citation type="submission" date="2022-12" db="EMBL/GenBank/DDBJ databases">
        <title>Peptostreptococcus.</title>
        <authorList>
            <person name="Lee S.H."/>
        </authorList>
    </citation>
    <scope>NUCLEOTIDE SEQUENCE</scope>
    <source>
        <strain evidence="5">CBA3647</strain>
    </source>
</reference>
<dbReference type="PANTHER" id="PTHR42781">
    <property type="entry name" value="SPERMIDINE/PUTRESCINE IMPORT ATP-BINDING PROTEIN POTA"/>
    <property type="match status" value="1"/>
</dbReference>
<evidence type="ECO:0000256" key="1">
    <source>
        <dbReference type="ARBA" id="ARBA00022448"/>
    </source>
</evidence>
<keyword evidence="6" id="KW-1185">Reference proteome</keyword>
<name>A0ABY7JMW4_9FIRM</name>
<dbReference type="Proteomes" id="UP001164187">
    <property type="component" value="Chromosome"/>
</dbReference>
<evidence type="ECO:0000313" key="5">
    <source>
        <dbReference type="EMBL" id="WAW14710.1"/>
    </source>
</evidence>
<dbReference type="SUPFAM" id="SSF52540">
    <property type="entry name" value="P-loop containing nucleoside triphosphate hydrolases"/>
    <property type="match status" value="1"/>
</dbReference>
<dbReference type="GO" id="GO:0005524">
    <property type="term" value="F:ATP binding"/>
    <property type="evidence" value="ECO:0007669"/>
    <property type="project" value="UniProtKB-KW"/>
</dbReference>
<protein>
    <submittedName>
        <fullName evidence="5">ABC transporter ATP-binding protein</fullName>
    </submittedName>
</protein>
<organism evidence="5 6">
    <name type="scientific">Peptostreptococcus equinus</name>
    <dbReference type="NCBI Taxonomy" id="3003601"/>
    <lineage>
        <taxon>Bacteria</taxon>
        <taxon>Bacillati</taxon>
        <taxon>Bacillota</taxon>
        <taxon>Clostridia</taxon>
        <taxon>Peptostreptococcales</taxon>
        <taxon>Peptostreptococcaceae</taxon>
        <taxon>Peptostreptococcus</taxon>
    </lineage>
</organism>
<dbReference type="InterPro" id="IPR050093">
    <property type="entry name" value="ABC_SmlMolc_Importer"/>
</dbReference>
<keyword evidence="3 5" id="KW-0067">ATP-binding</keyword>
<keyword evidence="1" id="KW-0813">Transport</keyword>
<evidence type="ECO:0000259" key="4">
    <source>
        <dbReference type="PROSITE" id="PS50893"/>
    </source>
</evidence>
<dbReference type="Pfam" id="PF00005">
    <property type="entry name" value="ABC_tran"/>
    <property type="match status" value="1"/>
</dbReference>
<keyword evidence="2" id="KW-0547">Nucleotide-binding</keyword>
<evidence type="ECO:0000313" key="6">
    <source>
        <dbReference type="Proteomes" id="UP001164187"/>
    </source>
</evidence>
<sequence>MPEVIKYENVSKIYKDKKAVDNINLSIRKGEFLTIIGGSGSGKTTLMKMINGLVTPDEGRVLVHGQDIKDTDVIELRKKIGYAIQGNVLFPHMTVEENISYVPKLLKMSKEEINDIVNKNLEMVDLPLDIRKRYPSELSGGQVQRVGIARSYASSPDILLMDEPFGAVDAITRYQLQREMKKIHKQTGITIVLITHDILEALKLGTKVLVMDNGIAQQFGTPEDIKERPATPFVKDLVEMGLL</sequence>
<dbReference type="PROSITE" id="PS50893">
    <property type="entry name" value="ABC_TRANSPORTER_2"/>
    <property type="match status" value="1"/>
</dbReference>
<dbReference type="InterPro" id="IPR003593">
    <property type="entry name" value="AAA+_ATPase"/>
</dbReference>
<dbReference type="Gene3D" id="3.40.50.300">
    <property type="entry name" value="P-loop containing nucleotide triphosphate hydrolases"/>
    <property type="match status" value="1"/>
</dbReference>
<dbReference type="InterPro" id="IPR027417">
    <property type="entry name" value="P-loop_NTPase"/>
</dbReference>
<accession>A0ABY7JMW4</accession>
<dbReference type="RefSeq" id="WP_269311407.1">
    <property type="nucleotide sequence ID" value="NZ_CP114052.1"/>
</dbReference>
<evidence type="ECO:0000256" key="3">
    <source>
        <dbReference type="ARBA" id="ARBA00022840"/>
    </source>
</evidence>
<dbReference type="SMART" id="SM00382">
    <property type="entry name" value="AAA"/>
    <property type="match status" value="1"/>
</dbReference>
<dbReference type="EMBL" id="CP114052">
    <property type="protein sequence ID" value="WAW14710.1"/>
    <property type="molecule type" value="Genomic_DNA"/>
</dbReference>